<name>A0AAN8XGW1_HALRR</name>
<accession>A0AAN8XGW1</accession>
<dbReference type="Proteomes" id="UP001381693">
    <property type="component" value="Unassembled WGS sequence"/>
</dbReference>
<proteinExistence type="predicted"/>
<comment type="caution">
    <text evidence="1">The sequence shown here is derived from an EMBL/GenBank/DDBJ whole genome shotgun (WGS) entry which is preliminary data.</text>
</comment>
<evidence type="ECO:0000313" key="1">
    <source>
        <dbReference type="EMBL" id="KAK7078004.1"/>
    </source>
</evidence>
<reference evidence="1 2" key="1">
    <citation type="submission" date="2023-11" db="EMBL/GenBank/DDBJ databases">
        <title>Halocaridina rubra genome assembly.</title>
        <authorList>
            <person name="Smith C."/>
        </authorList>
    </citation>
    <scope>NUCLEOTIDE SEQUENCE [LARGE SCALE GENOMIC DNA]</scope>
    <source>
        <strain evidence="1">EP-1</strain>
        <tissue evidence="1">Whole</tissue>
    </source>
</reference>
<evidence type="ECO:0000313" key="2">
    <source>
        <dbReference type="Proteomes" id="UP001381693"/>
    </source>
</evidence>
<dbReference type="EMBL" id="JAXCGZ010008075">
    <property type="protein sequence ID" value="KAK7078004.1"/>
    <property type="molecule type" value="Genomic_DNA"/>
</dbReference>
<protein>
    <submittedName>
        <fullName evidence="1">Uncharacterized protein</fullName>
    </submittedName>
</protein>
<sequence length="80" mass="8621">MGRSSRCTDQSASYKSPHSTCEMRPLGECYAASALASHTQMDFINAFDAVLCMARIPRGGILAIHQTTSDAFMKSICVSS</sequence>
<keyword evidence="2" id="KW-1185">Reference proteome</keyword>
<gene>
    <name evidence="1" type="ORF">SK128_012400</name>
</gene>
<dbReference type="AlphaFoldDB" id="A0AAN8XGW1"/>
<organism evidence="1 2">
    <name type="scientific">Halocaridina rubra</name>
    <name type="common">Hawaiian red shrimp</name>
    <dbReference type="NCBI Taxonomy" id="373956"/>
    <lineage>
        <taxon>Eukaryota</taxon>
        <taxon>Metazoa</taxon>
        <taxon>Ecdysozoa</taxon>
        <taxon>Arthropoda</taxon>
        <taxon>Crustacea</taxon>
        <taxon>Multicrustacea</taxon>
        <taxon>Malacostraca</taxon>
        <taxon>Eumalacostraca</taxon>
        <taxon>Eucarida</taxon>
        <taxon>Decapoda</taxon>
        <taxon>Pleocyemata</taxon>
        <taxon>Caridea</taxon>
        <taxon>Atyoidea</taxon>
        <taxon>Atyidae</taxon>
        <taxon>Halocaridina</taxon>
    </lineage>
</organism>